<dbReference type="PANTHER" id="PTHR30634:SF16">
    <property type="entry name" value="OUTER-MEMBRANE LIPOPROTEIN LOLB"/>
    <property type="match status" value="1"/>
</dbReference>
<dbReference type="EMBL" id="LVHD01000018">
    <property type="protein sequence ID" value="OAG77058.1"/>
    <property type="molecule type" value="Genomic_DNA"/>
</dbReference>
<dbReference type="SUPFAM" id="SSF53300">
    <property type="entry name" value="vWA-like"/>
    <property type="match status" value="1"/>
</dbReference>
<organism evidence="1 2">
    <name type="scientific">Acetobacter malorum</name>
    <dbReference type="NCBI Taxonomy" id="178901"/>
    <lineage>
        <taxon>Bacteria</taxon>
        <taxon>Pseudomonadati</taxon>
        <taxon>Pseudomonadota</taxon>
        <taxon>Alphaproteobacteria</taxon>
        <taxon>Acetobacterales</taxon>
        <taxon>Acetobacteraceae</taxon>
        <taxon>Acetobacter</taxon>
    </lineage>
</organism>
<dbReference type="PANTHER" id="PTHR30634">
    <property type="entry name" value="OUTER MEMBRANE LOLAB LIPOPROTEIN INSERTION APPARATUS"/>
    <property type="match status" value="1"/>
</dbReference>
<sequence length="401" mass="44075">MTAEAPLTDREERSRRWRLALGLDDASEAKALSPRDQCLSRALDALYGDGSKKGKGGLGKSAPNIAKWLGDIRTYFPASVVQVIQKDAFERKGLQQMLLEPEFLATVQADVHLVANIMALRGAIPDKTRETARAVIRTVVDALMERLAQRTADAIRGGVDRTRRTTRPRFANIDWPRTIAANLRHYQPEHRTIIPERLIGFMNRKKRKADLDEVILCVDQSGSMASSVVYASIFAAVMASLPVITTRLICFDTAVIDLTEELADPVEVLFGVQLGGGTDINRAVTYCADQIARPTKAHLVLITDLYEGGNAEDLVTRLAWLHRQGTNVIVLLALTDTGRPAYNPLLAEQVAGLGIPVFSCTPDLFPDLMAVALRREDVAAWAAEHDIKTIVANRTSKELSS</sequence>
<dbReference type="Gene3D" id="3.40.50.410">
    <property type="entry name" value="von Willebrand factor, type A domain"/>
    <property type="match status" value="1"/>
</dbReference>
<dbReference type="CDD" id="cd01462">
    <property type="entry name" value="VWA_YIEM_type"/>
    <property type="match status" value="1"/>
</dbReference>
<name>A0A087PND9_9PROT</name>
<dbReference type="AlphaFoldDB" id="A0A087PND9"/>
<protein>
    <submittedName>
        <fullName evidence="1">Mg-chelatase subunit ChlD</fullName>
    </submittedName>
</protein>
<dbReference type="STRING" id="178901.AmDm5_2894"/>
<evidence type="ECO:0000313" key="2">
    <source>
        <dbReference type="Proteomes" id="UP000077349"/>
    </source>
</evidence>
<dbReference type="eggNOG" id="COG2425">
    <property type="taxonomic scope" value="Bacteria"/>
</dbReference>
<dbReference type="PATRIC" id="fig|178901.10.peg.2837"/>
<proteinExistence type="predicted"/>
<dbReference type="InterPro" id="IPR050458">
    <property type="entry name" value="LolB"/>
</dbReference>
<reference evidence="1 2" key="1">
    <citation type="submission" date="2016-03" db="EMBL/GenBank/DDBJ databases">
        <title>Draft genome sequence of Acetobacter malorum CECT 7742, a strain isolated from strawberry vinegar.</title>
        <authorList>
            <person name="Sainz F."/>
            <person name="Mas A."/>
            <person name="Torija M.J."/>
        </authorList>
    </citation>
    <scope>NUCLEOTIDE SEQUENCE [LARGE SCALE GENOMIC DNA]</scope>
    <source>
        <strain evidence="1 2">CECT 7742</strain>
    </source>
</reference>
<dbReference type="Proteomes" id="UP000077349">
    <property type="component" value="Unassembled WGS sequence"/>
</dbReference>
<evidence type="ECO:0000313" key="1">
    <source>
        <dbReference type="EMBL" id="OAG77058.1"/>
    </source>
</evidence>
<dbReference type="InterPro" id="IPR008912">
    <property type="entry name" value="Uncharacterised_CoxE"/>
</dbReference>
<comment type="caution">
    <text evidence="1">The sequence shown here is derived from an EMBL/GenBank/DDBJ whole genome shotgun (WGS) entry which is preliminary data.</text>
</comment>
<gene>
    <name evidence="1" type="ORF">Amal_02836</name>
</gene>
<dbReference type="Pfam" id="PF05762">
    <property type="entry name" value="VWA_CoxE"/>
    <property type="match status" value="1"/>
</dbReference>
<dbReference type="InterPro" id="IPR036465">
    <property type="entry name" value="vWFA_dom_sf"/>
</dbReference>
<accession>A0A087PND9</accession>